<dbReference type="Proteomes" id="UP000612362">
    <property type="component" value="Unassembled WGS sequence"/>
</dbReference>
<dbReference type="InterPro" id="IPR043964">
    <property type="entry name" value="P-loop_TraG"/>
</dbReference>
<dbReference type="AlphaFoldDB" id="A0A8J3HYD9"/>
<dbReference type="InterPro" id="IPR051162">
    <property type="entry name" value="T4SS_component"/>
</dbReference>
<comment type="caution">
    <text evidence="3">The sequence shown here is derived from an EMBL/GenBank/DDBJ whole genome shotgun (WGS) entry which is preliminary data.</text>
</comment>
<gene>
    <name evidence="3" type="ORF">KSX_09610</name>
</gene>
<protein>
    <recommendedName>
        <fullName evidence="2">TraG P-loop domain-containing protein</fullName>
    </recommendedName>
</protein>
<dbReference type="Gene3D" id="1.10.8.730">
    <property type="match status" value="1"/>
</dbReference>
<feature type="region of interest" description="Disordered" evidence="1">
    <location>
        <begin position="216"/>
        <end position="256"/>
    </location>
</feature>
<evidence type="ECO:0000313" key="4">
    <source>
        <dbReference type="Proteomes" id="UP000612362"/>
    </source>
</evidence>
<proteinExistence type="predicted"/>
<dbReference type="Gene3D" id="3.40.50.300">
    <property type="entry name" value="P-loop containing nucleotide triphosphate hydrolases"/>
    <property type="match status" value="1"/>
</dbReference>
<feature type="domain" description="TraG P-loop" evidence="2">
    <location>
        <begin position="480"/>
        <end position="810"/>
    </location>
</feature>
<accession>A0A8J3HYD9</accession>
<evidence type="ECO:0000259" key="2">
    <source>
        <dbReference type="Pfam" id="PF19044"/>
    </source>
</evidence>
<dbReference type="EMBL" id="BNJF01000001">
    <property type="protein sequence ID" value="GHO42798.1"/>
    <property type="molecule type" value="Genomic_DNA"/>
</dbReference>
<sequence length="898" mass="101442">MLTAPQTPSQMINGTGNVIKTFVRLREVAGEVACLNFGRKVYEYRSIIKVNTVNFALMAEDDQDALIEGFKSFLNGLSYPLQILIKNLPHRLDDYLNSLKSIQGDLAEVSRDHAQFVQQLASKRALVKRVFYIIVPADATLNRNRAEALINAQTQLRLRTDELIRQLERLGLTGHRLQEKEIIDLYQSSLLSEEARQFPISDNLLHGANNLMVSTREKSNSRSYSLEEDTMGEEELTRGKKKAGKEKKQPEKKQKTPDFVSIPELIAPSSIEVFPWYVRIAGELGHEYTRTLTFVNYPRSVYPGWLDSIIQVDEPHVDFSIHISPLSPQQVTARLGKKATEFRGSIMASQRQGKAADPNDAIALSDIEALREKLARGDERIFSMSLFVQVRGRTRQELSERNNRLMSAIRSLDFRALPAHWQHHAGLLSCLPDGDNQLGRARLFGTGSAATFYPFTGSDISMDTGVMFGVHPSGSLIILDPFNSKELENANLVVFAKSGAGKSFFLKTVSCRLLPTSNVYVVDPEAEYNNLCNRVNGQYVRLSSESLQLNPFDLYKAERPANANQDEQDDENSNFFREKLLNLITLFELLLSDGGALTQKEKAFLYRCLIKTYENRGITMDSSTHHRTPPNMQEFFVIMSSASRGDHRFGVGEDTFGLHERLERYLHLFPSRTRVVLDNRFVDFNIRELNDTLKPVGLFLITEFLWTKMRQAREGLGNQRHTIILIDEAWLLMQFQQGAKFLAEFARRIRKYGGGLWCTTQNSDDFLGSEEGRTILAMATMKFLMKQDSSTVESVVRTFRLSPGQRNFLLAARRGEGLFTTKNWTPMEVVASPKEAEMANTTLGTPATSVVDETIEELEYYQQLNAMGNGTAKKGRPASNGRTVQGTIAPKPDQNQRN</sequence>
<dbReference type="RefSeq" id="WP_220192302.1">
    <property type="nucleotide sequence ID" value="NZ_BNJF01000001.1"/>
</dbReference>
<feature type="region of interest" description="Disordered" evidence="1">
    <location>
        <begin position="868"/>
        <end position="898"/>
    </location>
</feature>
<feature type="compositionally biased region" description="Basic and acidic residues" evidence="1">
    <location>
        <begin position="246"/>
        <end position="256"/>
    </location>
</feature>
<evidence type="ECO:0000256" key="1">
    <source>
        <dbReference type="SAM" id="MobiDB-lite"/>
    </source>
</evidence>
<dbReference type="CDD" id="cd01127">
    <property type="entry name" value="TrwB_TraG_TraD_VirD4"/>
    <property type="match status" value="1"/>
</dbReference>
<dbReference type="PANTHER" id="PTHR30121">
    <property type="entry name" value="UNCHARACTERIZED PROTEIN YJGR-RELATED"/>
    <property type="match status" value="1"/>
</dbReference>
<dbReference type="PANTHER" id="PTHR30121:SF6">
    <property type="entry name" value="SLR6007 PROTEIN"/>
    <property type="match status" value="1"/>
</dbReference>
<keyword evidence="4" id="KW-1185">Reference proteome</keyword>
<dbReference type="SUPFAM" id="SSF52540">
    <property type="entry name" value="P-loop containing nucleoside triphosphate hydrolases"/>
    <property type="match status" value="1"/>
</dbReference>
<evidence type="ECO:0000313" key="3">
    <source>
        <dbReference type="EMBL" id="GHO42798.1"/>
    </source>
</evidence>
<dbReference type="InterPro" id="IPR027417">
    <property type="entry name" value="P-loop_NTPase"/>
</dbReference>
<reference evidence="3" key="1">
    <citation type="submission" date="2020-10" db="EMBL/GenBank/DDBJ databases">
        <title>Taxonomic study of unclassified bacteria belonging to the class Ktedonobacteria.</title>
        <authorList>
            <person name="Yabe S."/>
            <person name="Wang C.M."/>
            <person name="Zheng Y."/>
            <person name="Sakai Y."/>
            <person name="Cavaletti L."/>
            <person name="Monciardini P."/>
            <person name="Donadio S."/>
        </authorList>
    </citation>
    <scope>NUCLEOTIDE SEQUENCE</scope>
    <source>
        <strain evidence="3">SOSP1-1</strain>
    </source>
</reference>
<dbReference type="Pfam" id="PF19044">
    <property type="entry name" value="P-loop_TraG"/>
    <property type="match status" value="1"/>
</dbReference>
<organism evidence="3 4">
    <name type="scientific">Ktedonospora formicarum</name>
    <dbReference type="NCBI Taxonomy" id="2778364"/>
    <lineage>
        <taxon>Bacteria</taxon>
        <taxon>Bacillati</taxon>
        <taxon>Chloroflexota</taxon>
        <taxon>Ktedonobacteria</taxon>
        <taxon>Ktedonobacterales</taxon>
        <taxon>Ktedonobacteraceae</taxon>
        <taxon>Ktedonospora</taxon>
    </lineage>
</organism>
<name>A0A8J3HYD9_9CHLR</name>